<feature type="region of interest" description="Disordered" evidence="13">
    <location>
        <begin position="269"/>
        <end position="298"/>
    </location>
</feature>
<evidence type="ECO:0000259" key="15">
    <source>
        <dbReference type="Pfam" id="PF09041"/>
    </source>
</evidence>
<feature type="domain" description="TPX2 C-terminal" evidence="14">
    <location>
        <begin position="521"/>
        <end position="568"/>
    </location>
</feature>
<feature type="domain" description="TPX2 central" evidence="16">
    <location>
        <begin position="342"/>
        <end position="468"/>
    </location>
</feature>
<organism evidence="17 18">
    <name type="scientific">Hymenochirus boettgeri</name>
    <name type="common">Congo dwarf clawed frog</name>
    <dbReference type="NCBI Taxonomy" id="247094"/>
    <lineage>
        <taxon>Eukaryota</taxon>
        <taxon>Metazoa</taxon>
        <taxon>Chordata</taxon>
        <taxon>Craniata</taxon>
        <taxon>Vertebrata</taxon>
        <taxon>Euteleostomi</taxon>
        <taxon>Amphibia</taxon>
        <taxon>Batrachia</taxon>
        <taxon>Anura</taxon>
        <taxon>Pipoidea</taxon>
        <taxon>Pipidae</taxon>
        <taxon>Pipinae</taxon>
        <taxon>Hymenochirus</taxon>
    </lineage>
</organism>
<evidence type="ECO:0000259" key="16">
    <source>
        <dbReference type="Pfam" id="PF12214"/>
    </source>
</evidence>
<proteinExistence type="inferred from homology"/>
<evidence type="ECO:0000256" key="11">
    <source>
        <dbReference type="ARBA" id="ARBA00023306"/>
    </source>
</evidence>
<dbReference type="EMBL" id="JAACNH010000003">
    <property type="protein sequence ID" value="KAG8447263.1"/>
    <property type="molecule type" value="Genomic_DNA"/>
</dbReference>
<keyword evidence="9" id="KW-0206">Cytoskeleton</keyword>
<dbReference type="PANTHER" id="PTHR14326:SF44">
    <property type="entry name" value="TARGETING PROTEIN FOR XKLP2"/>
    <property type="match status" value="1"/>
</dbReference>
<keyword evidence="7" id="KW-0493">Microtubule</keyword>
<evidence type="ECO:0000256" key="10">
    <source>
        <dbReference type="ARBA" id="ARBA00023242"/>
    </source>
</evidence>
<evidence type="ECO:0000256" key="7">
    <source>
        <dbReference type="ARBA" id="ARBA00022701"/>
    </source>
</evidence>
<feature type="domain" description="Aurora-A binding" evidence="15">
    <location>
        <begin position="2"/>
        <end position="56"/>
    </location>
</feature>
<evidence type="ECO:0000256" key="5">
    <source>
        <dbReference type="ARBA" id="ARBA00022553"/>
    </source>
</evidence>
<dbReference type="InterPro" id="IPR027330">
    <property type="entry name" value="TPX2_central_dom"/>
</dbReference>
<evidence type="ECO:0000256" key="6">
    <source>
        <dbReference type="ARBA" id="ARBA00022618"/>
    </source>
</evidence>
<keyword evidence="8" id="KW-0498">Mitosis</keyword>
<feature type="region of interest" description="Disordered" evidence="13">
    <location>
        <begin position="315"/>
        <end position="347"/>
    </location>
</feature>
<evidence type="ECO:0000259" key="14">
    <source>
        <dbReference type="Pfam" id="PF06886"/>
    </source>
</evidence>
<dbReference type="AlphaFoldDB" id="A0A8T2JUI6"/>
<dbReference type="GO" id="GO:0060236">
    <property type="term" value="P:regulation of mitotic spindle organization"/>
    <property type="evidence" value="ECO:0007669"/>
    <property type="project" value="InterPro"/>
</dbReference>
<evidence type="ECO:0000256" key="12">
    <source>
        <dbReference type="SAM" id="Coils"/>
    </source>
</evidence>
<dbReference type="InterPro" id="IPR015128">
    <property type="entry name" value="Aurora-A-bd"/>
</dbReference>
<comment type="caution">
    <text evidence="17">The sequence shown here is derived from an EMBL/GenBank/DDBJ whole genome shotgun (WGS) entry which is preliminary data.</text>
</comment>
<keyword evidence="5" id="KW-0597">Phosphoprotein</keyword>
<evidence type="ECO:0000256" key="4">
    <source>
        <dbReference type="ARBA" id="ARBA00022490"/>
    </source>
</evidence>
<keyword evidence="11" id="KW-0131">Cell cycle</keyword>
<keyword evidence="12" id="KW-0175">Coiled coil</keyword>
<evidence type="ECO:0000313" key="17">
    <source>
        <dbReference type="EMBL" id="KAG8447263.1"/>
    </source>
</evidence>
<name>A0A8T2JUI6_9PIPI</name>
<reference evidence="17" key="1">
    <citation type="thesis" date="2020" institute="ProQuest LLC" country="789 East Eisenhower Parkway, Ann Arbor, MI, USA">
        <title>Comparative Genomics and Chromosome Evolution.</title>
        <authorList>
            <person name="Mudd A.B."/>
        </authorList>
    </citation>
    <scope>NUCLEOTIDE SEQUENCE</scope>
    <source>
        <strain evidence="17">Female2</strain>
        <tissue evidence="17">Blood</tissue>
    </source>
</reference>
<keyword evidence="10" id="KW-0539">Nucleus</keyword>
<dbReference type="InterPro" id="IPR009675">
    <property type="entry name" value="TPX2_fam"/>
</dbReference>
<dbReference type="OrthoDB" id="1684416at2759"/>
<gene>
    <name evidence="17" type="ORF">GDO86_014652</name>
</gene>
<keyword evidence="4" id="KW-0963">Cytoplasm</keyword>
<sequence>MDDPQNTYSYNAPEYINFGSFSIEDDHNADSWFDQVIDAENIPPELEGNSMTPAGKQAVLRCPTNGDPCCLGDNGNFQEKLQNIENFKGSESGAKSQSRRSSRRMSDRQRKMKLAKMRAERRLTQSVERPPLKKQKVSITKGKQRPTVSHDGNNLNSSKPKAQLTVPETPTVLKRRNAPGKVKNSEEQELEKVQQLQKEMIEKLHKNEESLKAAISGAGEPVKKMVIPVTKPLVVHFHTDDRLKRHTEQSEHRSYKEVDFKAMLRKRPSSLVNNPKSGHTIPEPFNLSKGSKRKHEEANASEFISTAEQVLSFHKRTPSRYHLRSRQKEMEGPSPVKMAKPKLTNPKTPMLQTKQRYRPVTCKSSVELEREELEKIQQYKFKAQELNTRILEGGPFVPKKPPMKEPTKPIGFNLEIEKRIQQREKKDEEEDISFTFHSRPCPSKILADVVGVPQKKLLPVTVPQSPAFALKNRVRMVQTWEEEVQEEVPVIKANPVPHYGVPFKPKLVEQKSLEVCPFSFEERDKERQLQKERKLDELRNEHVFKFKAQPLPHFDHISLPEKKVKIATQQEPFDLEIDKRGANRVQRWQQQMENEIRQQKEMAVFKARPNTVIHQEPFVPKKENRSISESLSDCTEQESFELATERRARERQEFEKRLKEAETQKMILEEEERKYHEEQEKEEISKLRQELVHKAQPVRKYKTVEVKASDVPLTIPISPKFSDRFKC</sequence>
<evidence type="ECO:0000256" key="3">
    <source>
        <dbReference type="ARBA" id="ARBA00005885"/>
    </source>
</evidence>
<dbReference type="PANTHER" id="PTHR14326">
    <property type="entry name" value="TARGETING PROTEIN FOR XKLP2"/>
    <property type="match status" value="1"/>
</dbReference>
<dbReference type="InterPro" id="IPR027329">
    <property type="entry name" value="TPX2_C"/>
</dbReference>
<keyword evidence="18" id="KW-1185">Reference proteome</keyword>
<feature type="compositionally biased region" description="Polar residues" evidence="13">
    <location>
        <begin position="146"/>
        <end position="160"/>
    </location>
</feature>
<dbReference type="GO" id="GO:0000922">
    <property type="term" value="C:spindle pole"/>
    <property type="evidence" value="ECO:0007669"/>
    <property type="project" value="UniProtKB-SubCell"/>
</dbReference>
<accession>A0A8T2JUI6</accession>
<dbReference type="Pfam" id="PF09041">
    <property type="entry name" value="Aurora-A_bind"/>
    <property type="match status" value="1"/>
</dbReference>
<dbReference type="GO" id="GO:0005634">
    <property type="term" value="C:nucleus"/>
    <property type="evidence" value="ECO:0007669"/>
    <property type="project" value="UniProtKB-SubCell"/>
</dbReference>
<feature type="coiled-coil region" evidence="12">
    <location>
        <begin position="644"/>
        <end position="688"/>
    </location>
</feature>
<evidence type="ECO:0008006" key="19">
    <source>
        <dbReference type="Google" id="ProtNLM"/>
    </source>
</evidence>
<evidence type="ECO:0000256" key="8">
    <source>
        <dbReference type="ARBA" id="ARBA00022776"/>
    </source>
</evidence>
<evidence type="ECO:0000313" key="18">
    <source>
        <dbReference type="Proteomes" id="UP000812440"/>
    </source>
</evidence>
<dbReference type="Proteomes" id="UP000812440">
    <property type="component" value="Chromosome 8_10"/>
</dbReference>
<evidence type="ECO:0000256" key="9">
    <source>
        <dbReference type="ARBA" id="ARBA00023212"/>
    </source>
</evidence>
<keyword evidence="6" id="KW-0132">Cell division</keyword>
<dbReference type="Pfam" id="PF12214">
    <property type="entry name" value="TPX2_importin"/>
    <property type="match status" value="1"/>
</dbReference>
<feature type="region of interest" description="Disordered" evidence="13">
    <location>
        <begin position="87"/>
        <end position="166"/>
    </location>
</feature>
<comment type="similarity">
    <text evidence="3">Belongs to the TPX2 family.</text>
</comment>
<feature type="compositionally biased region" description="Basic residues" evidence="13">
    <location>
        <begin position="315"/>
        <end position="325"/>
    </location>
</feature>
<evidence type="ECO:0000256" key="1">
    <source>
        <dbReference type="ARBA" id="ARBA00004123"/>
    </source>
</evidence>
<protein>
    <recommendedName>
        <fullName evidence="19">Targeting protein for Xklp2</fullName>
    </recommendedName>
</protein>
<dbReference type="GO" id="GO:0005874">
    <property type="term" value="C:microtubule"/>
    <property type="evidence" value="ECO:0007669"/>
    <property type="project" value="UniProtKB-KW"/>
</dbReference>
<evidence type="ECO:0000256" key="13">
    <source>
        <dbReference type="SAM" id="MobiDB-lite"/>
    </source>
</evidence>
<evidence type="ECO:0000256" key="2">
    <source>
        <dbReference type="ARBA" id="ARBA00004647"/>
    </source>
</evidence>
<dbReference type="GO" id="GO:0051301">
    <property type="term" value="P:cell division"/>
    <property type="evidence" value="ECO:0007669"/>
    <property type="project" value="UniProtKB-KW"/>
</dbReference>
<feature type="domain" description="TPX2 C-terminal" evidence="14">
    <location>
        <begin position="640"/>
        <end position="714"/>
    </location>
</feature>
<dbReference type="Pfam" id="PF06886">
    <property type="entry name" value="TPX2"/>
    <property type="match status" value="2"/>
</dbReference>
<comment type="subcellular location">
    <subcellularLocation>
        <location evidence="2">Cytoplasm</location>
        <location evidence="2">Cytoskeleton</location>
        <location evidence="2">Spindle pole</location>
    </subcellularLocation>
    <subcellularLocation>
        <location evidence="1">Nucleus</location>
    </subcellularLocation>
</comment>